<name>A0A1W1BKJ8_9ZZZZ</name>
<dbReference type="Gene3D" id="3.30.310.70">
    <property type="entry name" value="TT1751-like domain"/>
    <property type="match status" value="1"/>
</dbReference>
<evidence type="ECO:0000313" key="3">
    <source>
        <dbReference type="EMBL" id="SFV54052.1"/>
    </source>
</evidence>
<dbReference type="AlphaFoldDB" id="A0A1W1BKJ8"/>
<keyword evidence="1" id="KW-0472">Membrane</keyword>
<evidence type="ECO:0000256" key="1">
    <source>
        <dbReference type="SAM" id="Phobius"/>
    </source>
</evidence>
<dbReference type="InterPro" id="IPR005180">
    <property type="entry name" value="DUF302"/>
</dbReference>
<feature type="transmembrane region" description="Helical" evidence="1">
    <location>
        <begin position="6"/>
        <end position="24"/>
    </location>
</feature>
<proteinExistence type="predicted"/>
<accession>A0A1W1BKJ8</accession>
<evidence type="ECO:0000259" key="2">
    <source>
        <dbReference type="Pfam" id="PF03625"/>
    </source>
</evidence>
<keyword evidence="1" id="KW-1133">Transmembrane helix</keyword>
<sequence>MNFLKGILSLIGAIVVIAGLIIGVKYGSSMAKMDSQSLGLYMKMADDVLTTGDPAKGMIIKRKLVIEDGTSKEEAIQNAIEVMDEIGENYGLAKVDEKTMPRGGKFMKDGGLYTHIRSYCSPSIADIFLAYSGEFVGFMPCRVGIVEDKNGDIWLYTMNLDMMIHGGHTLPPKLLEYANNVKDAMVKMITDGAAGEIAE</sequence>
<reference evidence="3" key="1">
    <citation type="submission" date="2016-10" db="EMBL/GenBank/DDBJ databases">
        <authorList>
            <person name="de Groot N.N."/>
        </authorList>
    </citation>
    <scope>NUCLEOTIDE SEQUENCE</scope>
</reference>
<keyword evidence="1" id="KW-0812">Transmembrane</keyword>
<feature type="domain" description="DUF302" evidence="2">
    <location>
        <begin position="102"/>
        <end position="159"/>
    </location>
</feature>
<protein>
    <recommendedName>
        <fullName evidence="2">DUF302 domain-containing protein</fullName>
    </recommendedName>
</protein>
<dbReference type="SUPFAM" id="SSF103247">
    <property type="entry name" value="TT1751-like"/>
    <property type="match status" value="1"/>
</dbReference>
<gene>
    <name evidence="3" type="ORF">MNB_SV-14-1705</name>
</gene>
<dbReference type="EMBL" id="FPHN01000030">
    <property type="protein sequence ID" value="SFV54052.1"/>
    <property type="molecule type" value="Genomic_DNA"/>
</dbReference>
<dbReference type="InterPro" id="IPR035923">
    <property type="entry name" value="TT1751-like_sf"/>
</dbReference>
<organism evidence="3">
    <name type="scientific">hydrothermal vent metagenome</name>
    <dbReference type="NCBI Taxonomy" id="652676"/>
    <lineage>
        <taxon>unclassified sequences</taxon>
        <taxon>metagenomes</taxon>
        <taxon>ecological metagenomes</taxon>
    </lineage>
</organism>
<dbReference type="Pfam" id="PF03625">
    <property type="entry name" value="DUF302"/>
    <property type="match status" value="1"/>
</dbReference>